<feature type="transmembrane region" description="Helical" evidence="7">
    <location>
        <begin position="845"/>
        <end position="878"/>
    </location>
</feature>
<feature type="domain" description="Membrane transport protein MMPL" evidence="8">
    <location>
        <begin position="667"/>
        <end position="912"/>
    </location>
</feature>
<feature type="transmembrane region" description="Helical" evidence="7">
    <location>
        <begin position="186"/>
        <end position="206"/>
    </location>
</feature>
<dbReference type="OrthoDB" id="7051771at2"/>
<feature type="transmembrane region" description="Helical" evidence="7">
    <location>
        <begin position="747"/>
        <end position="766"/>
    </location>
</feature>
<keyword evidence="4 7" id="KW-0812">Transmembrane</keyword>
<sequence>MDDTFGNGKSSSYIVVVAERDGGLKASDRAYVDALQDRLRRDTEHVTYVQDLGDTKELRDALTSRDGEALYFQVGLPGETGAPTSNAQVEAVRDATDHDRPAGLDVAVTGASATITDMVNVVEHNILRITIVTVVLIAIILFVIYRSVSITAFVLSIIGLSLLAARGTVALLGLHTFSVSTFTGSFLTGVVLGATTDYAIFLVSRYHEHRRAGLEPREAATAASSKVSAVVIGSAFTVMLANACMLLADVGLFRTTGPAMAVGVGAALAISITLTPALLGLLGSRGYLEQKRFPRDEHGWQRTAERVVNRPVRALTIGLIPLILLAAFAPALRPSFDERSTQPDDTESNHGYRLMAAHFPTNEATPDYLLVRADHDLRTPEDLAALEQASAAMARTPGVVSVRGVTRPLGTTITEASLGKQAGIVGDRLAEANDELAGGTDGAEALADGAGRLASGAGSAATGATQLLDGIDTLHAGVERLADGSDDAVGGSAKLRSGAQALASGLDSAISQTQVAVDGLGLAYTALKRSLTCGIDPYCKQARDGIRQIYEGERDELIPGLRKAAAGAHQLADGSADLDAGLRRIRDGLRDADGGAARLAAGQRDLSDGLQDLADGSDQVKGGTDKVASSLGELESGLDEAATYLQQTGEATKGTSMGGFYLPPSALKDSRFLLSSGAFISEDGRTARLIVLGGSDAFGRAAAHRVGDVVDAMHTGLRGTSLEDADVSATGMAPTNADIETLSAQDLRLVAAVALLAVFLVLLLLLRSLVAATFLLASVALSYAAAIGLSVLTWQLLFDKPIEWTVPCIAFVLLVAVGADYNLLLMKRVQEEAPDGSREGIARAVALTGGVITSAGVIFAASMFAFMSASVITIVQLGFAVGTGLLLDTFVVRTFVVPAVAALLGPRLWWPRHPSGAY</sequence>
<evidence type="ECO:0000256" key="2">
    <source>
        <dbReference type="ARBA" id="ARBA00010157"/>
    </source>
</evidence>
<dbReference type="SUPFAM" id="SSF82866">
    <property type="entry name" value="Multidrug efflux transporter AcrB transmembrane domain"/>
    <property type="match status" value="2"/>
</dbReference>
<dbReference type="GO" id="GO:0005886">
    <property type="term" value="C:plasma membrane"/>
    <property type="evidence" value="ECO:0007669"/>
    <property type="project" value="UniProtKB-SubCell"/>
</dbReference>
<evidence type="ECO:0000313" key="10">
    <source>
        <dbReference type="Proteomes" id="UP000321571"/>
    </source>
</evidence>
<reference evidence="9 10" key="1">
    <citation type="submission" date="2019-06" db="EMBL/GenBank/DDBJ databases">
        <title>Aeromicrobium sp. nov., isolated from a maize field.</title>
        <authorList>
            <person name="Lin S.-Y."/>
            <person name="Tsai C.-F."/>
            <person name="Young C.-C."/>
        </authorList>
    </citation>
    <scope>NUCLEOTIDE SEQUENCE [LARGE SCALE GENOMIC DNA]</scope>
    <source>
        <strain evidence="9 10">CC-CFT486</strain>
    </source>
</reference>
<feature type="transmembrane region" description="Helical" evidence="7">
    <location>
        <begin position="890"/>
        <end position="910"/>
    </location>
</feature>
<evidence type="ECO:0000256" key="6">
    <source>
        <dbReference type="ARBA" id="ARBA00023136"/>
    </source>
</evidence>
<dbReference type="Pfam" id="PF03176">
    <property type="entry name" value="MMPL"/>
    <property type="match status" value="2"/>
</dbReference>
<dbReference type="EMBL" id="VDUX01000002">
    <property type="protein sequence ID" value="TXL62392.1"/>
    <property type="molecule type" value="Genomic_DNA"/>
</dbReference>
<dbReference type="Gene3D" id="1.20.1640.10">
    <property type="entry name" value="Multidrug efflux transporter AcrB transmembrane domain"/>
    <property type="match status" value="2"/>
</dbReference>
<comment type="caution">
    <text evidence="9">The sequence shown here is derived from an EMBL/GenBank/DDBJ whole genome shotgun (WGS) entry which is preliminary data.</text>
</comment>
<evidence type="ECO:0000256" key="5">
    <source>
        <dbReference type="ARBA" id="ARBA00022989"/>
    </source>
</evidence>
<proteinExistence type="inferred from homology"/>
<keyword evidence="5 7" id="KW-1133">Transmembrane helix</keyword>
<comment type="similarity">
    <text evidence="2">Belongs to the resistance-nodulation-cell division (RND) (TC 2.A.6) family. MmpL subfamily.</text>
</comment>
<dbReference type="PANTHER" id="PTHR33406">
    <property type="entry name" value="MEMBRANE PROTEIN MJ1562-RELATED"/>
    <property type="match status" value="1"/>
</dbReference>
<protein>
    <submittedName>
        <fullName evidence="9">RND family transporter</fullName>
    </submittedName>
</protein>
<organism evidence="9 10">
    <name type="scientific">Aeromicrobium terrae</name>
    <dbReference type="NCBI Taxonomy" id="2498846"/>
    <lineage>
        <taxon>Bacteria</taxon>
        <taxon>Bacillati</taxon>
        <taxon>Actinomycetota</taxon>
        <taxon>Actinomycetes</taxon>
        <taxon>Propionibacteriales</taxon>
        <taxon>Nocardioidaceae</taxon>
        <taxon>Aeromicrobium</taxon>
    </lineage>
</organism>
<evidence type="ECO:0000259" key="8">
    <source>
        <dbReference type="Pfam" id="PF03176"/>
    </source>
</evidence>
<evidence type="ECO:0000313" key="9">
    <source>
        <dbReference type="EMBL" id="TXL62392.1"/>
    </source>
</evidence>
<feature type="domain" description="Membrane transport protein MMPL" evidence="8">
    <location>
        <begin position="4"/>
        <end position="312"/>
    </location>
</feature>
<feature type="transmembrane region" description="Helical" evidence="7">
    <location>
        <begin position="773"/>
        <end position="798"/>
    </location>
</feature>
<accession>A0A5C8NMA7</accession>
<evidence type="ECO:0000256" key="1">
    <source>
        <dbReference type="ARBA" id="ARBA00004651"/>
    </source>
</evidence>
<feature type="transmembrane region" description="Helical" evidence="7">
    <location>
        <begin position="804"/>
        <end position="824"/>
    </location>
</feature>
<name>A0A5C8NMA7_9ACTN</name>
<evidence type="ECO:0000256" key="4">
    <source>
        <dbReference type="ARBA" id="ARBA00022692"/>
    </source>
</evidence>
<keyword evidence="10" id="KW-1185">Reference proteome</keyword>
<feature type="transmembrane region" description="Helical" evidence="7">
    <location>
        <begin position="260"/>
        <end position="282"/>
    </location>
</feature>
<dbReference type="Proteomes" id="UP000321571">
    <property type="component" value="Unassembled WGS sequence"/>
</dbReference>
<comment type="subcellular location">
    <subcellularLocation>
        <location evidence="1">Cell membrane</location>
        <topology evidence="1">Multi-pass membrane protein</topology>
    </subcellularLocation>
</comment>
<evidence type="ECO:0000256" key="7">
    <source>
        <dbReference type="SAM" id="Phobius"/>
    </source>
</evidence>
<evidence type="ECO:0000256" key="3">
    <source>
        <dbReference type="ARBA" id="ARBA00022475"/>
    </source>
</evidence>
<dbReference type="PANTHER" id="PTHR33406:SF6">
    <property type="entry name" value="MEMBRANE PROTEIN YDGH-RELATED"/>
    <property type="match status" value="1"/>
</dbReference>
<dbReference type="AlphaFoldDB" id="A0A5C8NMA7"/>
<keyword evidence="6 7" id="KW-0472">Membrane</keyword>
<feature type="transmembrane region" description="Helical" evidence="7">
    <location>
        <begin position="126"/>
        <end position="145"/>
    </location>
</feature>
<feature type="transmembrane region" description="Helical" evidence="7">
    <location>
        <begin position="312"/>
        <end position="332"/>
    </location>
</feature>
<keyword evidence="3" id="KW-1003">Cell membrane</keyword>
<gene>
    <name evidence="9" type="ORF">FHP06_05630</name>
</gene>
<feature type="transmembrane region" description="Helical" evidence="7">
    <location>
        <begin position="227"/>
        <end position="248"/>
    </location>
</feature>
<feature type="transmembrane region" description="Helical" evidence="7">
    <location>
        <begin position="152"/>
        <end position="174"/>
    </location>
</feature>
<dbReference type="InterPro" id="IPR004869">
    <property type="entry name" value="MMPL_dom"/>
</dbReference>
<dbReference type="InterPro" id="IPR050545">
    <property type="entry name" value="Mycobact_MmpL"/>
</dbReference>